<dbReference type="Gene3D" id="3.40.190.10">
    <property type="entry name" value="Periplasmic binding protein-like II"/>
    <property type="match status" value="2"/>
</dbReference>
<organism evidence="2 3">
    <name type="scientific">Acuticoccus mangrovi</name>
    <dbReference type="NCBI Taxonomy" id="2796142"/>
    <lineage>
        <taxon>Bacteria</taxon>
        <taxon>Pseudomonadati</taxon>
        <taxon>Pseudomonadota</taxon>
        <taxon>Alphaproteobacteria</taxon>
        <taxon>Hyphomicrobiales</taxon>
        <taxon>Amorphaceae</taxon>
        <taxon>Acuticoccus</taxon>
    </lineage>
</organism>
<keyword evidence="3" id="KW-1185">Reference proteome</keyword>
<dbReference type="Proteomes" id="UP000609531">
    <property type="component" value="Unassembled WGS sequence"/>
</dbReference>
<dbReference type="InterPro" id="IPR015168">
    <property type="entry name" value="SsuA/THI5"/>
</dbReference>
<dbReference type="RefSeq" id="WP_198881537.1">
    <property type="nucleotide sequence ID" value="NZ_JAEKJA010000005.1"/>
</dbReference>
<evidence type="ECO:0000313" key="3">
    <source>
        <dbReference type="Proteomes" id="UP000609531"/>
    </source>
</evidence>
<dbReference type="Pfam" id="PF09084">
    <property type="entry name" value="NMT1"/>
    <property type="match status" value="1"/>
</dbReference>
<dbReference type="Pfam" id="PF10518">
    <property type="entry name" value="TAT_signal"/>
    <property type="match status" value="1"/>
</dbReference>
<comment type="caution">
    <text evidence="2">The sequence shown here is derived from an EMBL/GenBank/DDBJ whole genome shotgun (WGS) entry which is preliminary data.</text>
</comment>
<reference evidence="2" key="1">
    <citation type="submission" date="2020-12" db="EMBL/GenBank/DDBJ databases">
        <title>Bacterial taxonomy.</title>
        <authorList>
            <person name="Pan X."/>
        </authorList>
    </citation>
    <scope>NUCLEOTIDE SEQUENCE</scope>
    <source>
        <strain evidence="2">B2012</strain>
    </source>
</reference>
<evidence type="ECO:0000313" key="2">
    <source>
        <dbReference type="EMBL" id="MBJ3775628.1"/>
    </source>
</evidence>
<dbReference type="InterPro" id="IPR019546">
    <property type="entry name" value="TAT_signal_bac_arc"/>
</dbReference>
<dbReference type="InterPro" id="IPR027939">
    <property type="entry name" value="NMT1/THI5"/>
</dbReference>
<dbReference type="PANTHER" id="PTHR31528">
    <property type="entry name" value="4-AMINO-5-HYDROXYMETHYL-2-METHYLPYRIMIDINE PHOSPHATE SYNTHASE THI11-RELATED"/>
    <property type="match status" value="1"/>
</dbReference>
<feature type="domain" description="SsuA/THI5-like" evidence="1">
    <location>
        <begin position="53"/>
        <end position="257"/>
    </location>
</feature>
<dbReference type="SUPFAM" id="SSF53850">
    <property type="entry name" value="Periplasmic binding protein-like II"/>
    <property type="match status" value="1"/>
</dbReference>
<dbReference type="PANTHER" id="PTHR31528:SF15">
    <property type="entry name" value="RIBOFLAVIN-BINDING PROTEIN RIBY"/>
    <property type="match status" value="1"/>
</dbReference>
<dbReference type="AlphaFoldDB" id="A0A934INH4"/>
<proteinExistence type="predicted"/>
<dbReference type="GO" id="GO:0009228">
    <property type="term" value="P:thiamine biosynthetic process"/>
    <property type="evidence" value="ECO:0007669"/>
    <property type="project" value="InterPro"/>
</dbReference>
<accession>A0A934INH4</accession>
<sequence length="363" mass="38821">MSLRTPSRRQILKYGAAGAAAGMTGGLAMPAIAQTRDVSFTLAWLPQGSSLYTYVAKEKGFFDGLNVSISRGFGSLPAAQSLAAKQFDYGVVLAMPLILGIAQGLPITAIATVDYDAMMGVGVLADSPIKSAADLVGKKIGAVPTSAEYPFFPVYLERSGINPDDVELVHLDNKVLERALTERQVDAIMGIGSSSMPVMLSKGLDVRWILYSSGGLQTYGQTIVSNPETIAADPGVTKAVVEGLTEAIAFTMTDPEESTELFFKAVPEMALNQNGKEFARIGLGMWQYAIAQPEAIDHAIGYGDPTIYTDMIDLVMTYNGTPEMTKPAVEDVFTNDYVGSQTLTTEQWDAVKARVSEFGKLLS</sequence>
<dbReference type="InterPro" id="IPR006311">
    <property type="entry name" value="TAT_signal"/>
</dbReference>
<name>A0A934INH4_9HYPH</name>
<evidence type="ECO:0000259" key="1">
    <source>
        <dbReference type="Pfam" id="PF09084"/>
    </source>
</evidence>
<gene>
    <name evidence="2" type="ORF">JCR33_08030</name>
</gene>
<dbReference type="EMBL" id="JAEKJA010000005">
    <property type="protein sequence ID" value="MBJ3775628.1"/>
    <property type="molecule type" value="Genomic_DNA"/>
</dbReference>
<dbReference type="PROSITE" id="PS51318">
    <property type="entry name" value="TAT"/>
    <property type="match status" value="1"/>
</dbReference>
<protein>
    <submittedName>
        <fullName evidence="2">ABC transporter substrate-binding protein</fullName>
    </submittedName>
</protein>